<feature type="domain" description="DUF4440" evidence="1">
    <location>
        <begin position="12"/>
        <end position="118"/>
    </location>
</feature>
<gene>
    <name evidence="2" type="ORF">E5J99_14685</name>
</gene>
<dbReference type="RefSeq" id="WP_135498571.1">
    <property type="nucleotide sequence ID" value="NZ_SRLD01000030.1"/>
</dbReference>
<dbReference type="OrthoDB" id="9814425at2"/>
<dbReference type="InterPro" id="IPR011944">
    <property type="entry name" value="Steroid_delta5-4_isomerase"/>
</dbReference>
<dbReference type="NCBIfam" id="TIGR02246">
    <property type="entry name" value="SgcJ/EcaC family oxidoreductase"/>
    <property type="match status" value="1"/>
</dbReference>
<dbReference type="AlphaFoldDB" id="A0A4Z0PIX4"/>
<dbReference type="Proteomes" id="UP000297739">
    <property type="component" value="Unassembled WGS sequence"/>
</dbReference>
<keyword evidence="3" id="KW-1185">Reference proteome</keyword>
<sequence length="133" mass="14834">MPTTATSVRDEIRRANDTFEASFERGDAAAIADLYTSAGVLLPTGLEPIEGAAGIQAFWQGAMAMGVKQVKLKTRDIEELEDTAIELGTYTLFDANRQQMDQGKYLVVWKEQQGQWRLHQDIWNTNMPAQNVA</sequence>
<evidence type="ECO:0000259" key="1">
    <source>
        <dbReference type="Pfam" id="PF14534"/>
    </source>
</evidence>
<dbReference type="Pfam" id="PF14534">
    <property type="entry name" value="DUF4440"/>
    <property type="match status" value="1"/>
</dbReference>
<reference evidence="2 3" key="1">
    <citation type="submission" date="2019-04" db="EMBL/GenBank/DDBJ databases">
        <authorList>
            <person name="Feng G."/>
            <person name="Zhang J."/>
            <person name="Zhu H."/>
        </authorList>
    </citation>
    <scope>NUCLEOTIDE SEQUENCE [LARGE SCALE GENOMIC DNA]</scope>
    <source>
        <strain evidence="2 3">JCM 17223</strain>
    </source>
</reference>
<dbReference type="InterPro" id="IPR027843">
    <property type="entry name" value="DUF4440"/>
</dbReference>
<dbReference type="SUPFAM" id="SSF54427">
    <property type="entry name" value="NTF2-like"/>
    <property type="match status" value="1"/>
</dbReference>
<evidence type="ECO:0000313" key="3">
    <source>
        <dbReference type="Proteomes" id="UP000297739"/>
    </source>
</evidence>
<name>A0A4Z0PIX4_9BACT</name>
<dbReference type="EMBL" id="SRLD01000030">
    <property type="protein sequence ID" value="TGE14742.1"/>
    <property type="molecule type" value="Genomic_DNA"/>
</dbReference>
<evidence type="ECO:0000313" key="2">
    <source>
        <dbReference type="EMBL" id="TGE14742.1"/>
    </source>
</evidence>
<dbReference type="Gene3D" id="3.10.450.50">
    <property type="match status" value="1"/>
</dbReference>
<comment type="caution">
    <text evidence="2">The sequence shown here is derived from an EMBL/GenBank/DDBJ whole genome shotgun (WGS) entry which is preliminary data.</text>
</comment>
<protein>
    <submittedName>
        <fullName evidence="2">SgcJ/EcaC family oxidoreductase</fullName>
    </submittedName>
</protein>
<dbReference type="InterPro" id="IPR032710">
    <property type="entry name" value="NTF2-like_dom_sf"/>
</dbReference>
<proteinExistence type="predicted"/>
<organism evidence="2 3">
    <name type="scientific">Hymenobacter elongatus</name>
    <dbReference type="NCBI Taxonomy" id="877208"/>
    <lineage>
        <taxon>Bacteria</taxon>
        <taxon>Pseudomonadati</taxon>
        <taxon>Bacteroidota</taxon>
        <taxon>Cytophagia</taxon>
        <taxon>Cytophagales</taxon>
        <taxon>Hymenobacteraceae</taxon>
        <taxon>Hymenobacter</taxon>
    </lineage>
</organism>
<accession>A0A4Z0PIX4</accession>